<dbReference type="RefSeq" id="WP_222873115.1">
    <property type="nucleotide sequence ID" value="NZ_CP039704.1"/>
</dbReference>
<dbReference type="KEGG" id="hgn:E6W36_14270"/>
<evidence type="ECO:0000313" key="1">
    <source>
        <dbReference type="EMBL" id="QCI80248.1"/>
    </source>
</evidence>
<reference evidence="2" key="1">
    <citation type="submission" date="2019-04" db="EMBL/GenBank/DDBJ databases">
        <title>Complete genome sequence of Sphingomonas sp. W1-2-3.</title>
        <authorList>
            <person name="Im W.T."/>
        </authorList>
    </citation>
    <scope>NUCLEOTIDE SEQUENCE [LARGE SCALE GENOMIC DNA]</scope>
    <source>
        <strain evidence="2">W1-2-3</strain>
    </source>
</reference>
<dbReference type="AlphaFoldDB" id="A0A4D7C980"/>
<gene>
    <name evidence="1" type="ORF">E6W36_14270</name>
</gene>
<sequence length="247" mass="27035">MAIQTDQLNLLKKHLSDSYVAHVPSLLHPKTLDEDNRKNIDRAFSAFSLVYLCGIPIAQACAAIVDDYDDFGIDAIFYKADEETLYLVQAKLKAGATFNQAEANGFCQGIRKIIKQDYTGFNQHILARQADIDGALEQCSEIRLVVAHTGDGISAHAQKALSDLLVEECQVEERLKAPIIDSDAAWVASALQGANAYPRIDTKLTLLTIAPLSLPGSPTMARCHFLSLLRYISCMTKPYMSATLGTS</sequence>
<accession>A0A4D7C980</accession>
<evidence type="ECO:0000313" key="2">
    <source>
        <dbReference type="Proteomes" id="UP000298714"/>
    </source>
</evidence>
<dbReference type="Proteomes" id="UP000298714">
    <property type="component" value="Chromosome"/>
</dbReference>
<keyword evidence="2" id="KW-1185">Reference proteome</keyword>
<protein>
    <submittedName>
        <fullName evidence="1">Uncharacterized protein</fullName>
    </submittedName>
</protein>
<dbReference type="EMBL" id="CP039704">
    <property type="protein sequence ID" value="QCI80248.1"/>
    <property type="molecule type" value="Genomic_DNA"/>
</dbReference>
<organism evidence="1 2">
    <name type="scientific">Hankyongella ginsenosidimutans</name>
    <dbReference type="NCBI Taxonomy" id="1763828"/>
    <lineage>
        <taxon>Bacteria</taxon>
        <taxon>Pseudomonadati</taxon>
        <taxon>Pseudomonadota</taxon>
        <taxon>Alphaproteobacteria</taxon>
        <taxon>Sphingomonadales</taxon>
        <taxon>Sphingomonadaceae</taxon>
        <taxon>Hankyongella</taxon>
    </lineage>
</organism>
<name>A0A4D7C980_9SPHN</name>
<proteinExistence type="predicted"/>